<sequence>MAHHDINQNASPWVKRFASLAPKNSLVLDLACGGGRHARLFADLGYPVLAVDQDVSQVSQTKEGRIISQAMDLESDEWPLQGKVFGAIVVTNYLFRPHLDRLPEMLEEGGILIHETFAQGNAQFGKPSNPNFLLKPGELLTLAAHHGLKVVAYEDLYVDDPKPAMVQRLCAVKGVLKEHIPLQFQG</sequence>
<dbReference type="InterPro" id="IPR029063">
    <property type="entry name" value="SAM-dependent_MTases_sf"/>
</dbReference>
<reference evidence="1" key="1">
    <citation type="journal article" date="2017" name="Appl. Environ. Microbiol.">
        <title>Microdiversification of a pelagic Polynucleobacter species is mainly driven by acquisition of genomic islands from a partially interspecific gene pool.</title>
        <authorList>
            <person name="Hoetzinger M."/>
            <person name="Hahn M.W."/>
            <person name="Jezberova J."/>
            <person name="Schmidt J."/>
            <person name="Koll U."/>
        </authorList>
    </citation>
    <scope>NUCLEOTIDE SEQUENCE</scope>
    <source>
        <strain evidence="1">MWH-RechtKol4</strain>
    </source>
</reference>
<name>A0AAC9NHK6_9BURK</name>
<gene>
    <name evidence="1" type="ORF">AOC25_04935</name>
</gene>
<dbReference type="Proteomes" id="UP000182060">
    <property type="component" value="Chromosome"/>
</dbReference>
<dbReference type="Gene3D" id="3.40.50.150">
    <property type="entry name" value="Vaccinia Virus protein VP39"/>
    <property type="match status" value="1"/>
</dbReference>
<evidence type="ECO:0000313" key="2">
    <source>
        <dbReference type="Proteomes" id="UP000182060"/>
    </source>
</evidence>
<keyword evidence="1" id="KW-0489">Methyltransferase</keyword>
<dbReference type="SUPFAM" id="SSF53335">
    <property type="entry name" value="S-adenosyl-L-methionine-dependent methyltransferases"/>
    <property type="match status" value="1"/>
</dbReference>
<accession>A0AAC9NHK6</accession>
<keyword evidence="1" id="KW-0808">Transferase</keyword>
<proteinExistence type="predicted"/>
<evidence type="ECO:0000313" key="1">
    <source>
        <dbReference type="EMBL" id="APC02335.1"/>
    </source>
</evidence>
<protein>
    <submittedName>
        <fullName evidence="1">SAM-dependent methyltransferase</fullName>
    </submittedName>
</protein>
<dbReference type="EMBL" id="CP015017">
    <property type="protein sequence ID" value="APC02335.1"/>
    <property type="molecule type" value="Genomic_DNA"/>
</dbReference>
<dbReference type="AlphaFoldDB" id="A0AAC9NHK6"/>
<dbReference type="GO" id="GO:0008168">
    <property type="term" value="F:methyltransferase activity"/>
    <property type="evidence" value="ECO:0007669"/>
    <property type="project" value="UniProtKB-KW"/>
</dbReference>
<dbReference type="GO" id="GO:0032259">
    <property type="term" value="P:methylation"/>
    <property type="evidence" value="ECO:0007669"/>
    <property type="project" value="UniProtKB-KW"/>
</dbReference>
<organism evidence="1 2">
    <name type="scientific">Polynucleobacter asymbioticus</name>
    <dbReference type="NCBI Taxonomy" id="576611"/>
    <lineage>
        <taxon>Bacteria</taxon>
        <taxon>Pseudomonadati</taxon>
        <taxon>Pseudomonadota</taxon>
        <taxon>Betaproteobacteria</taxon>
        <taxon>Burkholderiales</taxon>
        <taxon>Burkholderiaceae</taxon>
        <taxon>Polynucleobacter</taxon>
    </lineage>
</organism>